<feature type="transmembrane region" description="Helical" evidence="1">
    <location>
        <begin position="433"/>
        <end position="453"/>
    </location>
</feature>
<protein>
    <recommendedName>
        <fullName evidence="4">Iron-sulfur cluster biosynthesis family protein</fullName>
    </recommendedName>
</protein>
<accession>A0AAW1W9F4</accession>
<comment type="caution">
    <text evidence="2">The sequence shown here is derived from an EMBL/GenBank/DDBJ whole genome shotgun (WGS) entry which is preliminary data.</text>
</comment>
<proteinExistence type="predicted"/>
<evidence type="ECO:0000256" key="1">
    <source>
        <dbReference type="SAM" id="Phobius"/>
    </source>
</evidence>
<dbReference type="Proteomes" id="UP001457282">
    <property type="component" value="Unassembled WGS sequence"/>
</dbReference>
<evidence type="ECO:0000313" key="3">
    <source>
        <dbReference type="Proteomes" id="UP001457282"/>
    </source>
</evidence>
<evidence type="ECO:0000313" key="2">
    <source>
        <dbReference type="EMBL" id="KAK9921263.1"/>
    </source>
</evidence>
<dbReference type="PANTHER" id="PTHR47380">
    <property type="entry name" value="OS02G0533000 PROTEIN"/>
    <property type="match status" value="1"/>
</dbReference>
<keyword evidence="1" id="KW-1133">Transmembrane helix</keyword>
<dbReference type="InterPro" id="IPR044200">
    <property type="entry name" value="At5g03900-like"/>
</dbReference>
<organism evidence="2 3">
    <name type="scientific">Rubus argutus</name>
    <name type="common">Southern blackberry</name>
    <dbReference type="NCBI Taxonomy" id="59490"/>
    <lineage>
        <taxon>Eukaryota</taxon>
        <taxon>Viridiplantae</taxon>
        <taxon>Streptophyta</taxon>
        <taxon>Embryophyta</taxon>
        <taxon>Tracheophyta</taxon>
        <taxon>Spermatophyta</taxon>
        <taxon>Magnoliopsida</taxon>
        <taxon>eudicotyledons</taxon>
        <taxon>Gunneridae</taxon>
        <taxon>Pentapetalae</taxon>
        <taxon>rosids</taxon>
        <taxon>fabids</taxon>
        <taxon>Rosales</taxon>
        <taxon>Rosaceae</taxon>
        <taxon>Rosoideae</taxon>
        <taxon>Rosoideae incertae sedis</taxon>
        <taxon>Rubus</taxon>
    </lineage>
</organism>
<keyword evidence="1" id="KW-0812">Transmembrane</keyword>
<dbReference type="EMBL" id="JBEDUW010000006">
    <property type="protein sequence ID" value="KAK9921263.1"/>
    <property type="molecule type" value="Genomic_DNA"/>
</dbReference>
<dbReference type="PANTHER" id="PTHR47380:SF4">
    <property type="entry name" value="OS02G0533000 PROTEIN"/>
    <property type="match status" value="1"/>
</dbReference>
<feature type="transmembrane region" description="Helical" evidence="1">
    <location>
        <begin position="393"/>
        <end position="413"/>
    </location>
</feature>
<reference evidence="2 3" key="1">
    <citation type="journal article" date="2023" name="G3 (Bethesda)">
        <title>A chromosome-length genome assembly and annotation of blackberry (Rubus argutus, cv. 'Hillquist').</title>
        <authorList>
            <person name="Bruna T."/>
            <person name="Aryal R."/>
            <person name="Dudchenko O."/>
            <person name="Sargent D.J."/>
            <person name="Mead D."/>
            <person name="Buti M."/>
            <person name="Cavallini A."/>
            <person name="Hytonen T."/>
            <person name="Andres J."/>
            <person name="Pham M."/>
            <person name="Weisz D."/>
            <person name="Mascagni F."/>
            <person name="Usai G."/>
            <person name="Natali L."/>
            <person name="Bassil N."/>
            <person name="Fernandez G.E."/>
            <person name="Lomsadze A."/>
            <person name="Armour M."/>
            <person name="Olukolu B."/>
            <person name="Poorten T."/>
            <person name="Britton C."/>
            <person name="Davik J."/>
            <person name="Ashrafi H."/>
            <person name="Aiden E.L."/>
            <person name="Borodovsky M."/>
            <person name="Worthington M."/>
        </authorList>
    </citation>
    <scope>NUCLEOTIDE SEQUENCE [LARGE SCALE GENOMIC DNA]</scope>
    <source>
        <strain evidence="2">PI 553951</strain>
    </source>
</reference>
<feature type="transmembrane region" description="Helical" evidence="1">
    <location>
        <begin position="183"/>
        <end position="203"/>
    </location>
</feature>
<dbReference type="GO" id="GO:0009941">
    <property type="term" value="C:chloroplast envelope"/>
    <property type="evidence" value="ECO:0007669"/>
    <property type="project" value="TreeGrafter"/>
</dbReference>
<keyword evidence="1" id="KW-0472">Membrane</keyword>
<sequence>MASIATCFTLPQNPCHRLIFKRSPFPHRLLTFPLIQTPNFPGVASTVRESRVLLPVVRASIAAATTTATAIRPGGAVESDKLPRDVRKRAMEAVDACGRRVTIGDVAGRAGLKLNEAQNALQALASDTEGFLEVSNEGHVIYVFPKDYRAKLLGKSFVMRVEPLLEKAKAVAEYLARVSFGTALSASIILVFTAIFVALLALTSEKRDKKNKKSYFKTSGGSSYRTSVSFSWCRDEVFWYWDPKYHRRLQGQAKTDDGKFGESFFSFVFGDGDPNQGIEEKRWKLIGQYIASNGGVVAAEELAPYLDIETSGETLTDEAYILPVLLRFEGQPLIDKEGNILYQFPSLQSTAASERNGRKECVQRIWPESVGKVDKIFKEEKWKFSKTSIAKRAMVVGLGGLNLFGVIILRGLLKDPTVAQVDFIKFITRIFPLLQVYAGSFFVIPLFRWFFLLKTNADIEKRNQARQQFARDLESHDLSLGRKLLSARYMAQKTVIGQDRIVYSTRTDLVEQELDRRFQEIEKSDREKDTITW</sequence>
<evidence type="ECO:0008006" key="4">
    <source>
        <dbReference type="Google" id="ProtNLM"/>
    </source>
</evidence>
<name>A0AAW1W9F4_RUBAR</name>
<keyword evidence="3" id="KW-1185">Reference proteome</keyword>
<dbReference type="AlphaFoldDB" id="A0AAW1W9F4"/>
<gene>
    <name evidence="2" type="ORF">M0R45_029782</name>
</gene>